<dbReference type="Pfam" id="PF13613">
    <property type="entry name" value="HTH_Tnp_4"/>
    <property type="match status" value="1"/>
</dbReference>
<dbReference type="PANTHER" id="PTHR23080:SF144">
    <property type="entry name" value="SPINDLE AND KINETOCHORE ASSOCIATED COMPLEX SUBUNIT 3"/>
    <property type="match status" value="1"/>
</dbReference>
<comment type="caution">
    <text evidence="3">The sequence shown here is derived from an EMBL/GenBank/DDBJ whole genome shotgun (WGS) entry which is preliminary data.</text>
</comment>
<feature type="domain" description="Transposase Helix-turn-helix" evidence="2">
    <location>
        <begin position="6"/>
        <end position="56"/>
    </location>
</feature>
<dbReference type="InterPro" id="IPR027805">
    <property type="entry name" value="Transposase_HTH_dom"/>
</dbReference>
<evidence type="ECO:0000259" key="2">
    <source>
        <dbReference type="Pfam" id="PF13613"/>
    </source>
</evidence>
<evidence type="ECO:0000313" key="4">
    <source>
        <dbReference type="Proteomes" id="UP001482620"/>
    </source>
</evidence>
<sequence>MEKTGRKLSPFQMLLLTLMHLRLNLPIQHMAHLFCIDRSTVSTKFTKTIEVMFTHLAAGKHTTEHGAAM</sequence>
<name>A0ABV0UJB9_9TELE</name>
<dbReference type="EMBL" id="JAHRIQ010070827">
    <property type="protein sequence ID" value="MEQ2244243.1"/>
    <property type="molecule type" value="Genomic_DNA"/>
</dbReference>
<accession>A0ABV0UJB9</accession>
<keyword evidence="1" id="KW-0732">Signal</keyword>
<organism evidence="3 4">
    <name type="scientific">Ilyodon furcidens</name>
    <name type="common">goldbreast splitfin</name>
    <dbReference type="NCBI Taxonomy" id="33524"/>
    <lineage>
        <taxon>Eukaryota</taxon>
        <taxon>Metazoa</taxon>
        <taxon>Chordata</taxon>
        <taxon>Craniata</taxon>
        <taxon>Vertebrata</taxon>
        <taxon>Euteleostomi</taxon>
        <taxon>Actinopterygii</taxon>
        <taxon>Neopterygii</taxon>
        <taxon>Teleostei</taxon>
        <taxon>Neoteleostei</taxon>
        <taxon>Acanthomorphata</taxon>
        <taxon>Ovalentaria</taxon>
        <taxon>Atherinomorphae</taxon>
        <taxon>Cyprinodontiformes</taxon>
        <taxon>Goodeidae</taxon>
        <taxon>Ilyodon</taxon>
    </lineage>
</organism>
<feature type="signal peptide" evidence="1">
    <location>
        <begin position="1"/>
        <end position="26"/>
    </location>
</feature>
<gene>
    <name evidence="3" type="ORF">ILYODFUR_015154</name>
</gene>
<proteinExistence type="predicted"/>
<evidence type="ECO:0000313" key="3">
    <source>
        <dbReference type="EMBL" id="MEQ2244243.1"/>
    </source>
</evidence>
<keyword evidence="4" id="KW-1185">Reference proteome</keyword>
<dbReference type="PANTHER" id="PTHR23080">
    <property type="entry name" value="THAP DOMAIN PROTEIN"/>
    <property type="match status" value="1"/>
</dbReference>
<protein>
    <recommendedName>
        <fullName evidence="2">Transposase Helix-turn-helix domain-containing protein</fullName>
    </recommendedName>
</protein>
<feature type="chain" id="PRO_5045689599" description="Transposase Helix-turn-helix domain-containing protein" evidence="1">
    <location>
        <begin position="27"/>
        <end position="69"/>
    </location>
</feature>
<evidence type="ECO:0000256" key="1">
    <source>
        <dbReference type="SAM" id="SignalP"/>
    </source>
</evidence>
<dbReference type="Proteomes" id="UP001482620">
    <property type="component" value="Unassembled WGS sequence"/>
</dbReference>
<reference evidence="3 4" key="1">
    <citation type="submission" date="2021-06" db="EMBL/GenBank/DDBJ databases">
        <authorList>
            <person name="Palmer J.M."/>
        </authorList>
    </citation>
    <scope>NUCLEOTIDE SEQUENCE [LARGE SCALE GENOMIC DNA]</scope>
    <source>
        <strain evidence="4">if_2019</strain>
        <tissue evidence="3">Muscle</tissue>
    </source>
</reference>